<reference evidence="2" key="2">
    <citation type="journal article" date="2017" name="Front. Cell. Infect. Microbiol.">
        <title>Analysis of the Salivary Gland Transcriptome of Unfed and Partially Fed Amblyomma sculptum Ticks and Descriptive Proteome of the Saliva.</title>
        <authorList>
            <person name="Esteves E."/>
            <person name="Maruyama S.R."/>
            <person name="Kawahara R."/>
            <person name="Fujita A."/>
            <person name="Martins L.A."/>
            <person name="Righi A.A."/>
            <person name="Costa F.B."/>
            <person name="Palmisano G."/>
            <person name="Labruna M.B."/>
            <person name="Sa-Nunes A."/>
            <person name="Ribeiro J.M.C."/>
            <person name="Fogaca A.C."/>
        </authorList>
    </citation>
    <scope>NUCLEOTIDE SEQUENCE</scope>
</reference>
<accession>A0A1E1XUS8</accession>
<reference evidence="2" key="1">
    <citation type="submission" date="2016-09" db="EMBL/GenBank/DDBJ databases">
        <authorList>
            <person name="Capua I."/>
            <person name="De Benedictis P."/>
            <person name="Joannis T."/>
            <person name="Lombin L.H."/>
            <person name="Cattoli G."/>
        </authorList>
    </citation>
    <scope>NUCLEOTIDE SEQUENCE</scope>
</reference>
<evidence type="ECO:0000256" key="1">
    <source>
        <dbReference type="SAM" id="SignalP"/>
    </source>
</evidence>
<dbReference type="AlphaFoldDB" id="A0A1E1XUS8"/>
<name>A0A1E1XUS8_AMBSC</name>
<evidence type="ECO:0000313" key="2">
    <source>
        <dbReference type="EMBL" id="JAU03055.1"/>
    </source>
</evidence>
<feature type="signal peptide" evidence="1">
    <location>
        <begin position="1"/>
        <end position="15"/>
    </location>
</feature>
<sequence>MAVAFLFYKLHVAAATVLATIVCDRQFPSTTVFMTFVFRLSAQFPKHAYRPLHCSHRMAKTYALWTVARTCIPLAQSRALCVSTLPLCPQQSSEQHGDVQRAPFFAKVCATGIKVGESREEKYTWCGT</sequence>
<protein>
    <submittedName>
        <fullName evidence="2">Putative secreted protein</fullName>
    </submittedName>
</protein>
<organism evidence="2">
    <name type="scientific">Amblyomma sculptum</name>
    <name type="common">Tick</name>
    <dbReference type="NCBI Taxonomy" id="1581419"/>
    <lineage>
        <taxon>Eukaryota</taxon>
        <taxon>Metazoa</taxon>
        <taxon>Ecdysozoa</taxon>
        <taxon>Arthropoda</taxon>
        <taxon>Chelicerata</taxon>
        <taxon>Arachnida</taxon>
        <taxon>Acari</taxon>
        <taxon>Parasitiformes</taxon>
        <taxon>Ixodida</taxon>
        <taxon>Ixodoidea</taxon>
        <taxon>Ixodidae</taxon>
        <taxon>Amblyomminae</taxon>
        <taxon>Amblyomma</taxon>
    </lineage>
</organism>
<proteinExistence type="evidence at transcript level"/>
<feature type="non-terminal residue" evidence="2">
    <location>
        <position position="128"/>
    </location>
</feature>
<dbReference type="EMBL" id="GFAA01000380">
    <property type="protein sequence ID" value="JAU03055.1"/>
    <property type="molecule type" value="mRNA"/>
</dbReference>
<keyword evidence="1" id="KW-0732">Signal</keyword>
<feature type="chain" id="PRO_5012701066" evidence="1">
    <location>
        <begin position="16"/>
        <end position="128"/>
    </location>
</feature>